<evidence type="ECO:0000256" key="7">
    <source>
        <dbReference type="ARBA" id="ARBA00044632"/>
    </source>
</evidence>
<dbReference type="SMART" id="SM00478">
    <property type="entry name" value="ENDO3c"/>
    <property type="match status" value="1"/>
</dbReference>
<dbReference type="Proteomes" id="UP000077069">
    <property type="component" value="Unassembled WGS sequence"/>
</dbReference>
<comment type="caution">
    <text evidence="8">Lacks conserved residue(s) required for the propagation of feature annotation.</text>
</comment>
<accession>A0A177CRF1</accession>
<dbReference type="Gene3D" id="1.10.340.30">
    <property type="entry name" value="Hypothetical protein, domain 2"/>
    <property type="match status" value="1"/>
</dbReference>
<dbReference type="FunFam" id="1.10.340.30:FF:000014">
    <property type="entry name" value="Endonuclease III homolog"/>
    <property type="match status" value="1"/>
</dbReference>
<dbReference type="EC" id="4.2.99.18" evidence="8"/>
<gene>
    <name evidence="8" type="primary">NTH1</name>
    <name evidence="11" type="ORF">CC84DRAFT_1256000</name>
</gene>
<evidence type="ECO:0000256" key="5">
    <source>
        <dbReference type="ARBA" id="ARBA00023239"/>
    </source>
</evidence>
<evidence type="ECO:0000256" key="8">
    <source>
        <dbReference type="HAMAP-Rule" id="MF_03183"/>
    </source>
</evidence>
<dbReference type="GeneID" id="28768073"/>
<evidence type="ECO:0000256" key="2">
    <source>
        <dbReference type="ARBA" id="ARBA00022763"/>
    </source>
</evidence>
<dbReference type="InterPro" id="IPR030841">
    <property type="entry name" value="NTH1"/>
</dbReference>
<feature type="domain" description="HhH-GPD" evidence="10">
    <location>
        <begin position="185"/>
        <end position="336"/>
    </location>
</feature>
<keyword evidence="4 8" id="KW-0234">DNA repair</keyword>
<keyword evidence="2 8" id="KW-0227">DNA damage</keyword>
<dbReference type="SUPFAM" id="SSF48150">
    <property type="entry name" value="DNA-glycosylase"/>
    <property type="match status" value="1"/>
</dbReference>
<evidence type="ECO:0000256" key="1">
    <source>
        <dbReference type="ARBA" id="ARBA00008343"/>
    </source>
</evidence>
<reference evidence="11 12" key="1">
    <citation type="submission" date="2016-05" db="EMBL/GenBank/DDBJ databases">
        <title>Comparative analysis of secretome profiles of manganese(II)-oxidizing ascomycete fungi.</title>
        <authorList>
            <consortium name="DOE Joint Genome Institute"/>
            <person name="Zeiner C.A."/>
            <person name="Purvine S.O."/>
            <person name="Zink E.M."/>
            <person name="Wu S."/>
            <person name="Pasa-Tolic L."/>
            <person name="Chaput D.L."/>
            <person name="Haridas S."/>
            <person name="Grigoriev I.V."/>
            <person name="Santelli C.M."/>
            <person name="Hansel C.M."/>
        </authorList>
    </citation>
    <scope>NUCLEOTIDE SEQUENCE [LARGE SCALE GENOMIC DNA]</scope>
    <source>
        <strain evidence="11 12">AP3s5-JAC2a</strain>
    </source>
</reference>
<dbReference type="InParanoid" id="A0A177CRF1"/>
<dbReference type="InterPro" id="IPR003265">
    <property type="entry name" value="HhH-GPD_domain"/>
</dbReference>
<dbReference type="RefSeq" id="XP_018040469.1">
    <property type="nucleotide sequence ID" value="XM_018184587.1"/>
</dbReference>
<dbReference type="CDD" id="cd00056">
    <property type="entry name" value="ENDO3c"/>
    <property type="match status" value="1"/>
</dbReference>
<evidence type="ECO:0000313" key="12">
    <source>
        <dbReference type="Proteomes" id="UP000077069"/>
    </source>
</evidence>
<name>A0A177CRF1_9PLEO</name>
<dbReference type="GO" id="GO:0140078">
    <property type="term" value="F:class I DNA-(apurinic or apyrimidinic site) endonuclease activity"/>
    <property type="evidence" value="ECO:0007669"/>
    <property type="project" value="UniProtKB-EC"/>
</dbReference>
<keyword evidence="5 8" id="KW-0456">Lyase</keyword>
<dbReference type="InterPro" id="IPR023170">
    <property type="entry name" value="HhH_base_excis_C"/>
</dbReference>
<dbReference type="OrthoDB" id="2099276at2759"/>
<dbReference type="Pfam" id="PF00730">
    <property type="entry name" value="HhH-GPD"/>
    <property type="match status" value="1"/>
</dbReference>
<dbReference type="GO" id="GO:0005634">
    <property type="term" value="C:nucleus"/>
    <property type="evidence" value="ECO:0007669"/>
    <property type="project" value="UniProtKB-SubCell"/>
</dbReference>
<dbReference type="HAMAP" id="MF_03183">
    <property type="entry name" value="Endonuclease_III_Nth"/>
    <property type="match status" value="1"/>
</dbReference>
<proteinExistence type="inferred from homology"/>
<comment type="similarity">
    <text evidence="1 8">Belongs to the Nth/MutY family.</text>
</comment>
<dbReference type="EMBL" id="KV441549">
    <property type="protein sequence ID" value="OAG10104.1"/>
    <property type="molecule type" value="Genomic_DNA"/>
</dbReference>
<sequence>MRTSRIARDTSKILAATTRGPSLRRTRAATNTLNAVEAGGVAKVGTRESESAVHDEAPHSDSDLSSVPDDALSESSDAIVGQKRKRREPVTVKQEVKEVSITAITSPKNESKSKKARRVPAKKITGKDGIVKVEPPPSWEEIYSLTREMRNENVAPVDTMGCESLADRTASPRDQRFQTLISLMLSSQTKDTVTAVAIKGMQERMPGGFNLESVIALEPQALNAFINKVGFHNLKTKYIKNAAEILRDKFNSDIPDTIQGLTSLPGVGPKMAYLCLSAAWGRDEGIGVDVHVHRITNLWGWHKTTKPEETRAALESWLPKGKWHDINNLLVGFGQTICLPVGKKCGECKLADRGLCPSAVVGKKTRVKKESLLVKTEENDASATLSETTVVTHKTVKAEEIKGSVVDIEDIGRHAR</sequence>
<dbReference type="FunCoup" id="A0A177CRF1">
    <property type="interactions" value="500"/>
</dbReference>
<dbReference type="PROSITE" id="PS01155">
    <property type="entry name" value="ENDONUCLEASE_III_2"/>
    <property type="match status" value="1"/>
</dbReference>
<evidence type="ECO:0000256" key="9">
    <source>
        <dbReference type="SAM" id="MobiDB-lite"/>
    </source>
</evidence>
<dbReference type="PANTHER" id="PTHR43286">
    <property type="entry name" value="ENDONUCLEASE III-LIKE PROTEIN 1"/>
    <property type="match status" value="1"/>
</dbReference>
<dbReference type="InterPro" id="IPR004036">
    <property type="entry name" value="Endonuclease-III-like_CS2"/>
</dbReference>
<organism evidence="11 12">
    <name type="scientific">Paraphaeosphaeria sporulosa</name>
    <dbReference type="NCBI Taxonomy" id="1460663"/>
    <lineage>
        <taxon>Eukaryota</taxon>
        <taxon>Fungi</taxon>
        <taxon>Dikarya</taxon>
        <taxon>Ascomycota</taxon>
        <taxon>Pezizomycotina</taxon>
        <taxon>Dothideomycetes</taxon>
        <taxon>Pleosporomycetidae</taxon>
        <taxon>Pleosporales</taxon>
        <taxon>Massarineae</taxon>
        <taxon>Didymosphaeriaceae</taxon>
        <taxon>Paraphaeosphaeria</taxon>
    </lineage>
</organism>
<keyword evidence="12" id="KW-1185">Reference proteome</keyword>
<evidence type="ECO:0000256" key="4">
    <source>
        <dbReference type="ARBA" id="ARBA00023204"/>
    </source>
</evidence>
<keyword evidence="8" id="KW-0496">Mitochondrion</keyword>
<dbReference type="InterPro" id="IPR000445">
    <property type="entry name" value="HhH_motif"/>
</dbReference>
<dbReference type="GO" id="GO:0006289">
    <property type="term" value="P:nucleotide-excision repair"/>
    <property type="evidence" value="ECO:0007669"/>
    <property type="project" value="TreeGrafter"/>
</dbReference>
<comment type="function">
    <text evidence="8">Bifunctional DNA N-glycosylase with associated apurinic/apyrimidinic (AP) lyase function that catalyzes the first step in base excision repair (BER), the primary repair pathway for the repair of oxidative DNA damage. The DNA N-glycosylase activity releases the damaged DNA base from DNA by cleaving the N-glycosidic bond, leaving an AP site. The AP lyase activity cleaves the phosphodiester bond 3' to the AP site by a beta-elimination. Primarily recognizes and repairs oxidative base damage of pyrimidines.</text>
</comment>
<dbReference type="PANTHER" id="PTHR43286:SF1">
    <property type="entry name" value="ENDONUCLEASE III-LIKE PROTEIN 1"/>
    <property type="match status" value="1"/>
</dbReference>
<evidence type="ECO:0000256" key="6">
    <source>
        <dbReference type="ARBA" id="ARBA00023295"/>
    </source>
</evidence>
<dbReference type="STRING" id="1460663.A0A177CRF1"/>
<evidence type="ECO:0000259" key="10">
    <source>
        <dbReference type="SMART" id="SM00478"/>
    </source>
</evidence>
<keyword evidence="8" id="KW-0539">Nucleus</keyword>
<evidence type="ECO:0000313" key="11">
    <source>
        <dbReference type="EMBL" id="OAG10104.1"/>
    </source>
</evidence>
<comment type="catalytic activity">
    <reaction evidence="7 8">
        <text>2'-deoxyribonucleotide-(2'-deoxyribose 5'-phosphate)-2'-deoxyribonucleotide-DNA = a 3'-end 2'-deoxyribonucleotide-(2,3-dehydro-2,3-deoxyribose 5'-phosphate)-DNA + a 5'-end 5'-phospho-2'-deoxyribonucleoside-DNA + H(+)</text>
        <dbReference type="Rhea" id="RHEA:66592"/>
        <dbReference type="Rhea" id="RHEA-COMP:13180"/>
        <dbReference type="Rhea" id="RHEA-COMP:16897"/>
        <dbReference type="Rhea" id="RHEA-COMP:17067"/>
        <dbReference type="ChEBI" id="CHEBI:15378"/>
        <dbReference type="ChEBI" id="CHEBI:136412"/>
        <dbReference type="ChEBI" id="CHEBI:157695"/>
        <dbReference type="ChEBI" id="CHEBI:167181"/>
        <dbReference type="EC" id="4.2.99.18"/>
    </reaction>
</comment>
<keyword evidence="6 8" id="KW-0326">Glycosidase</keyword>
<dbReference type="GO" id="GO:0005739">
    <property type="term" value="C:mitochondrion"/>
    <property type="evidence" value="ECO:0007669"/>
    <property type="project" value="UniProtKB-SubCell"/>
</dbReference>
<feature type="compositionally biased region" description="Basic and acidic residues" evidence="9">
    <location>
        <begin position="45"/>
        <end position="62"/>
    </location>
</feature>
<dbReference type="Gene3D" id="1.10.1670.10">
    <property type="entry name" value="Helix-hairpin-Helix base-excision DNA repair enzymes (C-terminal)"/>
    <property type="match status" value="1"/>
</dbReference>
<dbReference type="AlphaFoldDB" id="A0A177CRF1"/>
<dbReference type="InterPro" id="IPR011257">
    <property type="entry name" value="DNA_glycosylase"/>
</dbReference>
<dbReference type="GO" id="GO:0006285">
    <property type="term" value="P:base-excision repair, AP site formation"/>
    <property type="evidence" value="ECO:0007669"/>
    <property type="project" value="UniProtKB-UniRule"/>
</dbReference>
<dbReference type="FunFam" id="1.10.1670.10:FF:000003">
    <property type="entry name" value="Endonuclease III homolog"/>
    <property type="match status" value="1"/>
</dbReference>
<protein>
    <recommendedName>
        <fullName evidence="8">Endonuclease III homolog</fullName>
        <ecNumber evidence="8">3.2.2.-</ecNumber>
        <ecNumber evidence="8">4.2.99.18</ecNumber>
    </recommendedName>
    <alternativeName>
        <fullName evidence="8">Bifunctional DNA N-glycosylase/DNA-(apurinic or apyrimidinic site) lyase</fullName>
        <shortName evidence="8">DNA glycosylase/AP lyase</shortName>
    </alternativeName>
</protein>
<dbReference type="EC" id="3.2.2.-" evidence="8"/>
<dbReference type="Pfam" id="PF00633">
    <property type="entry name" value="HHH"/>
    <property type="match status" value="1"/>
</dbReference>
<dbReference type="GO" id="GO:0003677">
    <property type="term" value="F:DNA binding"/>
    <property type="evidence" value="ECO:0007669"/>
    <property type="project" value="UniProtKB-UniRule"/>
</dbReference>
<feature type="region of interest" description="Disordered" evidence="9">
    <location>
        <begin position="1"/>
        <end position="91"/>
    </location>
</feature>
<feature type="compositionally biased region" description="Basic and acidic residues" evidence="9">
    <location>
        <begin position="1"/>
        <end position="11"/>
    </location>
</feature>
<evidence type="ECO:0000256" key="3">
    <source>
        <dbReference type="ARBA" id="ARBA00022801"/>
    </source>
</evidence>
<comment type="subcellular location">
    <subcellularLocation>
        <location evidence="8">Nucleus</location>
    </subcellularLocation>
    <subcellularLocation>
        <location evidence="8">Mitochondrion</location>
    </subcellularLocation>
</comment>
<dbReference type="GO" id="GO:0000703">
    <property type="term" value="F:oxidized pyrimidine nucleobase lesion DNA N-glycosylase activity"/>
    <property type="evidence" value="ECO:0007669"/>
    <property type="project" value="UniProtKB-UniRule"/>
</dbReference>
<keyword evidence="3 8" id="KW-0378">Hydrolase</keyword>